<evidence type="ECO:0000256" key="1">
    <source>
        <dbReference type="SAM" id="MobiDB-lite"/>
    </source>
</evidence>
<feature type="signal peptide" evidence="2">
    <location>
        <begin position="1"/>
        <end position="21"/>
    </location>
</feature>
<proteinExistence type="predicted"/>
<reference evidence="3 4" key="1">
    <citation type="journal article" date="2019" name="PLoS ONE">
        <title>Comparative genome analysis indicates high evolutionary potential of pathogenicity genes in Colletotrichum tanaceti.</title>
        <authorList>
            <person name="Lelwala R.V."/>
            <person name="Korhonen P.K."/>
            <person name="Young N.D."/>
            <person name="Scott J.B."/>
            <person name="Ades P.A."/>
            <person name="Gasser R.B."/>
            <person name="Taylor P.W.J."/>
        </authorList>
    </citation>
    <scope>NUCLEOTIDE SEQUENCE [LARGE SCALE GENOMIC DNA]</scope>
    <source>
        <strain evidence="3">BRIP57314</strain>
    </source>
</reference>
<feature type="chain" id="PRO_5020281663" description="Ecp2 effector protein domain-containing protein" evidence="2">
    <location>
        <begin position="22"/>
        <end position="241"/>
    </location>
</feature>
<sequence length="241" mass="26985">MRYRSLDFTLAFLALTALAAGRGIGVHPEPVQLPSASSHNPPGRYIAVEDPTLGPRSYSHPPGRTSPEEDPVSGPRYSYSRSPISLRLRSASLAPLRPREEAPFEVQQVKCNDRHDPDFKGHEDVHRDAVDKGAKRFCESDFARDTLTIVDDTMDHPLHAWRWRYRDQMGVIQDYKVHWRAKCRTKLGFQDIGYPLGPDGPSCVDIMKDNYAKCNNGGIGGNTQVGCLVFTLNAGRKGNYY</sequence>
<keyword evidence="4" id="KW-1185">Reference proteome</keyword>
<name>A0A4U6XS82_9PEZI</name>
<evidence type="ECO:0000313" key="3">
    <source>
        <dbReference type="EMBL" id="TKW58671.1"/>
    </source>
</evidence>
<evidence type="ECO:0008006" key="5">
    <source>
        <dbReference type="Google" id="ProtNLM"/>
    </source>
</evidence>
<accession>A0A4U6XS82</accession>
<dbReference type="EMBL" id="PJEX01000021">
    <property type="protein sequence ID" value="TKW58671.1"/>
    <property type="molecule type" value="Genomic_DNA"/>
</dbReference>
<dbReference type="AlphaFoldDB" id="A0A4U6XS82"/>
<dbReference type="Proteomes" id="UP000310108">
    <property type="component" value="Unassembled WGS sequence"/>
</dbReference>
<protein>
    <recommendedName>
        <fullName evidence="5">Ecp2 effector protein domain-containing protein</fullName>
    </recommendedName>
</protein>
<feature type="region of interest" description="Disordered" evidence="1">
    <location>
        <begin position="31"/>
        <end position="79"/>
    </location>
</feature>
<organism evidence="3 4">
    <name type="scientific">Colletotrichum tanaceti</name>
    <dbReference type="NCBI Taxonomy" id="1306861"/>
    <lineage>
        <taxon>Eukaryota</taxon>
        <taxon>Fungi</taxon>
        <taxon>Dikarya</taxon>
        <taxon>Ascomycota</taxon>
        <taxon>Pezizomycotina</taxon>
        <taxon>Sordariomycetes</taxon>
        <taxon>Hypocreomycetidae</taxon>
        <taxon>Glomerellales</taxon>
        <taxon>Glomerellaceae</taxon>
        <taxon>Colletotrichum</taxon>
        <taxon>Colletotrichum destructivum species complex</taxon>
    </lineage>
</organism>
<keyword evidence="2" id="KW-0732">Signal</keyword>
<evidence type="ECO:0000313" key="4">
    <source>
        <dbReference type="Proteomes" id="UP000310108"/>
    </source>
</evidence>
<comment type="caution">
    <text evidence="3">The sequence shown here is derived from an EMBL/GenBank/DDBJ whole genome shotgun (WGS) entry which is preliminary data.</text>
</comment>
<gene>
    <name evidence="3" type="ORF">CTA1_9284</name>
</gene>
<evidence type="ECO:0000256" key="2">
    <source>
        <dbReference type="SAM" id="SignalP"/>
    </source>
</evidence>